<keyword evidence="10" id="KW-1185">Reference proteome</keyword>
<dbReference type="InterPro" id="IPR022684">
    <property type="entry name" value="Calpain_cysteine_protease"/>
</dbReference>
<dbReference type="Proteomes" id="UP000054639">
    <property type="component" value="Unassembled WGS sequence"/>
</dbReference>
<dbReference type="RefSeq" id="WP_058473190.1">
    <property type="nucleotide sequence ID" value="NZ_CAAAIL010000004.1"/>
</dbReference>
<reference evidence="8 10" key="1">
    <citation type="submission" date="2015-11" db="EMBL/GenBank/DDBJ databases">
        <title>Genomic analysis of 38 Legionella species identifies large and diverse effector repertoires.</title>
        <authorList>
            <person name="Burstein D."/>
            <person name="Amaro F."/>
            <person name="Zusman T."/>
            <person name="Lifshitz Z."/>
            <person name="Cohen O."/>
            <person name="Gilbert J.A."/>
            <person name="Pupko T."/>
            <person name="Shuman H.A."/>
            <person name="Segal G."/>
        </authorList>
    </citation>
    <scope>NUCLEOTIDE SEQUENCE [LARGE SCALE GENOMIC DNA]</scope>
    <source>
        <strain evidence="8 10">ATCC 49507</strain>
    </source>
</reference>
<dbReference type="OrthoDB" id="5647824at2"/>
<evidence type="ECO:0000313" key="10">
    <source>
        <dbReference type="Proteomes" id="UP000054639"/>
    </source>
</evidence>
<keyword evidence="4 5" id="KW-0788">Thiol protease</keyword>
<dbReference type="STRING" id="45072.Lqua_0990"/>
<evidence type="ECO:0000256" key="5">
    <source>
        <dbReference type="PROSITE-ProRule" id="PRU00239"/>
    </source>
</evidence>
<keyword evidence="3 5" id="KW-0378">Hydrolase</keyword>
<name>A0A378KTU6_9GAMM</name>
<dbReference type="SMART" id="SM00230">
    <property type="entry name" value="CysPc"/>
    <property type="match status" value="1"/>
</dbReference>
<evidence type="ECO:0000313" key="11">
    <source>
        <dbReference type="Proteomes" id="UP000254230"/>
    </source>
</evidence>
<dbReference type="EMBL" id="LNYR01000012">
    <property type="protein sequence ID" value="KTD50763.1"/>
    <property type="molecule type" value="Genomic_DNA"/>
</dbReference>
<feature type="compositionally biased region" description="Polar residues" evidence="6">
    <location>
        <begin position="27"/>
        <end position="37"/>
    </location>
</feature>
<dbReference type="PANTHER" id="PTHR10183">
    <property type="entry name" value="CALPAIN"/>
    <property type="match status" value="1"/>
</dbReference>
<dbReference type="Pfam" id="PF00648">
    <property type="entry name" value="Peptidase_C2"/>
    <property type="match status" value="2"/>
</dbReference>
<feature type="active site" evidence="5">
    <location>
        <position position="405"/>
    </location>
</feature>
<dbReference type="AlphaFoldDB" id="A0A378KTU6"/>
<dbReference type="PROSITE" id="PS50203">
    <property type="entry name" value="CALPAIN_CAT"/>
    <property type="match status" value="1"/>
</dbReference>
<dbReference type="PANTHER" id="PTHR10183:SF379">
    <property type="entry name" value="CALPAIN-5"/>
    <property type="match status" value="1"/>
</dbReference>
<gene>
    <name evidence="8" type="ORF">Lqua_0990</name>
    <name evidence="9" type="ORF">NCTC12376_01807</name>
</gene>
<feature type="active site" evidence="5">
    <location>
        <position position="138"/>
    </location>
</feature>
<dbReference type="Proteomes" id="UP000254230">
    <property type="component" value="Unassembled WGS sequence"/>
</dbReference>
<accession>A0A378KTU6</accession>
<evidence type="ECO:0000256" key="2">
    <source>
        <dbReference type="ARBA" id="ARBA00022670"/>
    </source>
</evidence>
<evidence type="ECO:0000256" key="3">
    <source>
        <dbReference type="ARBA" id="ARBA00022801"/>
    </source>
</evidence>
<dbReference type="Gene3D" id="3.90.70.10">
    <property type="entry name" value="Cysteine proteinases"/>
    <property type="match status" value="1"/>
</dbReference>
<sequence length="608" mass="68681">MRSISIKRFLRIKTTNKRGNRPVVSGGSRSNDAVTSSNYSEYETDLMLSNDEPTELFEVPSHADIVADSKQTKSEIRSAEAKVSRSGTLDVPNPQDVVTYQNPKEDGKDIKYLDRSKDSLFPHPPSPGDIRQGGIGDCYFLSVINSILAKPNGPEIIQNMMREENGKVYVRFYNKNGLPEIICVDKKIPADPLKHNKSSGFFNQAPLWISILEKAYICYQLGSDYKNFINGGHSESVFPYLLGERSNTKSVRSEDENELKALFLFGEFSLSNKNNIGLSRDELELWKLIWNRNSLQKEYLDRGINTMRDVDLDYLLNKAQTNTNEEEMVIQKIKDWVNNNNVLPGKRGTGKYSTEQLELYEQMKELTQDGFCITAMSDPNVVSGGKQTARDNTGEGIAKGMAGEHVYAVMRCEERNGLAGVVVRNPWGKYGREYSQNKDGTLSAKSTKQGEFWMEFGDFTKRMLSISFCGNYLYKLEGSAEGQRVDKVPVYVLAANGLFYMTVKGEIERDRLITDDPAKIEYLMNHINTNGYERITSTQRDIISHCVYGNACEEDLDVLIDPDQDCLFEEEAGPVTLRDKLNVLRQDPSEEQLIESDLEPSQIDVSPS</sequence>
<comment type="similarity">
    <text evidence="1">Belongs to the peptidase C2 family.</text>
</comment>
<protein>
    <submittedName>
        <fullName evidence="9">Coiled-coil protein</fullName>
    </submittedName>
</protein>
<dbReference type="EMBL" id="UGOW01000001">
    <property type="protein sequence ID" value="STY17992.1"/>
    <property type="molecule type" value="Genomic_DNA"/>
</dbReference>
<evidence type="ECO:0000256" key="4">
    <source>
        <dbReference type="ARBA" id="ARBA00022807"/>
    </source>
</evidence>
<evidence type="ECO:0000256" key="6">
    <source>
        <dbReference type="SAM" id="MobiDB-lite"/>
    </source>
</evidence>
<dbReference type="SUPFAM" id="SSF54001">
    <property type="entry name" value="Cysteine proteinases"/>
    <property type="match status" value="1"/>
</dbReference>
<feature type="region of interest" description="Disordered" evidence="6">
    <location>
        <begin position="78"/>
        <end position="107"/>
    </location>
</feature>
<organism evidence="9 11">
    <name type="scientific">Legionella quateirensis</name>
    <dbReference type="NCBI Taxonomy" id="45072"/>
    <lineage>
        <taxon>Bacteria</taxon>
        <taxon>Pseudomonadati</taxon>
        <taxon>Pseudomonadota</taxon>
        <taxon>Gammaproteobacteria</taxon>
        <taxon>Legionellales</taxon>
        <taxon>Legionellaceae</taxon>
        <taxon>Legionella</taxon>
    </lineage>
</organism>
<evidence type="ECO:0000259" key="7">
    <source>
        <dbReference type="PROSITE" id="PS50203"/>
    </source>
</evidence>
<evidence type="ECO:0000313" key="9">
    <source>
        <dbReference type="EMBL" id="STY17992.1"/>
    </source>
</evidence>
<feature type="active site" evidence="5">
    <location>
        <position position="425"/>
    </location>
</feature>
<feature type="domain" description="Calpain catalytic" evidence="7">
    <location>
        <begin position="98"/>
        <end position="472"/>
    </location>
</feature>
<evidence type="ECO:0000256" key="1">
    <source>
        <dbReference type="ARBA" id="ARBA00007623"/>
    </source>
</evidence>
<dbReference type="GO" id="GO:0006508">
    <property type="term" value="P:proteolysis"/>
    <property type="evidence" value="ECO:0007669"/>
    <property type="project" value="UniProtKB-KW"/>
</dbReference>
<keyword evidence="2 5" id="KW-0645">Protease</keyword>
<dbReference type="InterPro" id="IPR001300">
    <property type="entry name" value="Peptidase_C2_calpain_cat"/>
</dbReference>
<dbReference type="InterPro" id="IPR038765">
    <property type="entry name" value="Papain-like_cys_pep_sf"/>
</dbReference>
<proteinExistence type="inferred from homology"/>
<dbReference type="GO" id="GO:0004198">
    <property type="term" value="F:calcium-dependent cysteine-type endopeptidase activity"/>
    <property type="evidence" value="ECO:0007669"/>
    <property type="project" value="InterPro"/>
</dbReference>
<evidence type="ECO:0000313" key="8">
    <source>
        <dbReference type="EMBL" id="KTD50763.1"/>
    </source>
</evidence>
<reference evidence="9 11" key="2">
    <citation type="submission" date="2018-06" db="EMBL/GenBank/DDBJ databases">
        <authorList>
            <consortium name="Pathogen Informatics"/>
            <person name="Doyle S."/>
        </authorList>
    </citation>
    <scope>NUCLEOTIDE SEQUENCE [LARGE SCALE GENOMIC DNA]</scope>
    <source>
        <strain evidence="9 11">NCTC12376</strain>
    </source>
</reference>
<feature type="region of interest" description="Disordered" evidence="6">
    <location>
        <begin position="17"/>
        <end position="37"/>
    </location>
</feature>